<evidence type="ECO:0000256" key="1">
    <source>
        <dbReference type="ARBA" id="ARBA00004635"/>
    </source>
</evidence>
<dbReference type="EMBL" id="VLXZ01000003">
    <property type="protein sequence ID" value="TSB47361.1"/>
    <property type="molecule type" value="Genomic_DNA"/>
</dbReference>
<dbReference type="AlphaFoldDB" id="A0A554A0Z2"/>
<dbReference type="PANTHER" id="PTHR35789:SF1">
    <property type="entry name" value="SPORE GERMINATION PROTEIN B3"/>
    <property type="match status" value="1"/>
</dbReference>
<evidence type="ECO:0000256" key="7">
    <source>
        <dbReference type="ARBA" id="ARBA00023288"/>
    </source>
</evidence>
<dbReference type="Gene3D" id="3.30.300.210">
    <property type="entry name" value="Nutrient germinant receptor protein C, domain 3"/>
    <property type="match status" value="1"/>
</dbReference>
<keyword evidence="5" id="KW-0472">Membrane</keyword>
<name>A0A554A0Z2_9BACI</name>
<keyword evidence="4" id="KW-0732">Signal</keyword>
<evidence type="ECO:0000256" key="6">
    <source>
        <dbReference type="ARBA" id="ARBA00023139"/>
    </source>
</evidence>
<evidence type="ECO:0000256" key="2">
    <source>
        <dbReference type="ARBA" id="ARBA00007886"/>
    </source>
</evidence>
<evidence type="ECO:0000259" key="8">
    <source>
        <dbReference type="Pfam" id="PF05504"/>
    </source>
</evidence>
<dbReference type="InterPro" id="IPR057336">
    <property type="entry name" value="GerAC_N"/>
</dbReference>
<reference evidence="10 11" key="1">
    <citation type="submission" date="2019-07" db="EMBL/GenBank/DDBJ databases">
        <authorList>
            <person name="Park Y.J."/>
            <person name="Jeong S.E."/>
            <person name="Jung H.S."/>
        </authorList>
    </citation>
    <scope>NUCLEOTIDE SEQUENCE [LARGE SCALE GENOMIC DNA]</scope>
    <source>
        <strain evidence="11">P16(2019)</strain>
    </source>
</reference>
<dbReference type="InterPro" id="IPR008844">
    <property type="entry name" value="Spore_GerAC-like"/>
</dbReference>
<evidence type="ECO:0000313" key="10">
    <source>
        <dbReference type="EMBL" id="TSB47361.1"/>
    </source>
</evidence>
<dbReference type="Pfam" id="PF25198">
    <property type="entry name" value="Spore_GerAC_N"/>
    <property type="match status" value="1"/>
</dbReference>
<feature type="domain" description="Spore germination protein N-terminal" evidence="9">
    <location>
        <begin position="22"/>
        <end position="187"/>
    </location>
</feature>
<keyword evidence="7" id="KW-0449">Lipoprotein</keyword>
<accession>A0A554A0Z2</accession>
<proteinExistence type="inferred from homology"/>
<dbReference type="GO" id="GO:0016020">
    <property type="term" value="C:membrane"/>
    <property type="evidence" value="ECO:0007669"/>
    <property type="project" value="UniProtKB-SubCell"/>
</dbReference>
<dbReference type="GO" id="GO:0009847">
    <property type="term" value="P:spore germination"/>
    <property type="evidence" value="ECO:0007669"/>
    <property type="project" value="InterPro"/>
</dbReference>
<keyword evidence="6" id="KW-0564">Palmitate</keyword>
<dbReference type="Pfam" id="PF05504">
    <property type="entry name" value="Spore_GerAC"/>
    <property type="match status" value="1"/>
</dbReference>
<evidence type="ECO:0000256" key="4">
    <source>
        <dbReference type="ARBA" id="ARBA00022729"/>
    </source>
</evidence>
<protein>
    <submittedName>
        <fullName evidence="10">Ger(X)C family spore germination protein</fullName>
    </submittedName>
</protein>
<evidence type="ECO:0000313" key="11">
    <source>
        <dbReference type="Proteomes" id="UP000318521"/>
    </source>
</evidence>
<dbReference type="NCBIfam" id="TIGR02887">
    <property type="entry name" value="spore_ger_x_C"/>
    <property type="match status" value="1"/>
</dbReference>
<keyword evidence="11" id="KW-1185">Reference proteome</keyword>
<feature type="domain" description="Spore germination GerAC-like C-terminal" evidence="8">
    <location>
        <begin position="196"/>
        <end position="355"/>
    </location>
</feature>
<evidence type="ECO:0000256" key="5">
    <source>
        <dbReference type="ARBA" id="ARBA00023136"/>
    </source>
</evidence>
<comment type="similarity">
    <text evidence="2">Belongs to the GerABKC lipoprotein family.</text>
</comment>
<dbReference type="OrthoDB" id="2592518at2"/>
<dbReference type="RefSeq" id="WP_143847860.1">
    <property type="nucleotide sequence ID" value="NZ_VLXZ01000003.1"/>
</dbReference>
<dbReference type="PROSITE" id="PS51257">
    <property type="entry name" value="PROKAR_LIPOPROTEIN"/>
    <property type="match status" value="1"/>
</dbReference>
<evidence type="ECO:0000256" key="3">
    <source>
        <dbReference type="ARBA" id="ARBA00022544"/>
    </source>
</evidence>
<dbReference type="Proteomes" id="UP000318521">
    <property type="component" value="Unassembled WGS sequence"/>
</dbReference>
<sequence length="359" mass="40842">MKRLLIVMVCLVALTGCAPRTKIIEELQLIQALGYDFESDSDFRTVAGSQIILPQVENLPETEVFSAVGNTSRITRKKMQTESSKTLVLGRVNLVLFQDQLAEEGIYYFLDILQRDPVIGRNVRPAVVEGKVYDLLSQNYKLDITVYQYLNELIEQSESEILPQVTLQTLLYHYYDEGSDMYIPMIKQYQDRARVTGLALFKGDQCVHKLSVRESSYLKLLKEPFNGGFYQIDLDNGDYVSLENVDADQDFTIKNTEKGMRVTITVNIKGIINEQGDVKGPNHYNGSALTHLGTEQFEKHLKSLLKTFQELNVDPVGFGANARSKMRDFDIEEWKRAYPDLDIQVKVNLDLISSGITEE</sequence>
<evidence type="ECO:0000259" key="9">
    <source>
        <dbReference type="Pfam" id="PF25198"/>
    </source>
</evidence>
<comment type="subcellular location">
    <subcellularLocation>
        <location evidence="1">Membrane</location>
        <topology evidence="1">Lipid-anchor</topology>
    </subcellularLocation>
</comment>
<dbReference type="PANTHER" id="PTHR35789">
    <property type="entry name" value="SPORE GERMINATION PROTEIN B3"/>
    <property type="match status" value="1"/>
</dbReference>
<comment type="caution">
    <text evidence="10">The sequence shown here is derived from an EMBL/GenBank/DDBJ whole genome shotgun (WGS) entry which is preliminary data.</text>
</comment>
<organism evidence="10 11">
    <name type="scientific">Alkalicoccobacillus porphyridii</name>
    <dbReference type="NCBI Taxonomy" id="2597270"/>
    <lineage>
        <taxon>Bacteria</taxon>
        <taxon>Bacillati</taxon>
        <taxon>Bacillota</taxon>
        <taxon>Bacilli</taxon>
        <taxon>Bacillales</taxon>
        <taxon>Bacillaceae</taxon>
        <taxon>Alkalicoccobacillus</taxon>
    </lineage>
</organism>
<gene>
    <name evidence="10" type="ORF">FN960_06375</name>
</gene>
<keyword evidence="3" id="KW-0309">Germination</keyword>
<dbReference type="InterPro" id="IPR046953">
    <property type="entry name" value="Spore_GerAC-like_C"/>
</dbReference>
<dbReference type="InterPro" id="IPR038501">
    <property type="entry name" value="Spore_GerAC_C_sf"/>
</dbReference>